<dbReference type="Proteomes" id="UP000321947">
    <property type="component" value="Unassembled WGS sequence"/>
</dbReference>
<evidence type="ECO:0000256" key="5">
    <source>
        <dbReference type="ARBA" id="ARBA00022942"/>
    </source>
</evidence>
<proteinExistence type="predicted"/>
<comment type="caution">
    <text evidence="7">The sequence shown here is derived from an EMBL/GenBank/DDBJ whole genome shotgun (WGS) entry which is preliminary data.</text>
</comment>
<sequence>MLHDFFPLLINFFHLFSISLSTLSSLANSHRAHSCHRLSSPATVASVTVVLVRRPRSLRLRVRVQPSLPPCPALSCSSTWRRIVYDQGSFVNLLAKLRKWLFDLATLADSFLAYLDELSNENKFYVSEVITMLVVIDHGSIKEIHRRINEILELFVIRKPYMTIIAFGSTALDIFESHFDILKIHSRKMNPMRGINLKGIVEKMNGASDAEVKAVCTEVGMFALRERRVHVTQEDFEIAIAKVFLVKDGNMFSSKYTKSHIDSSDYEGAVMTIRYLTEAHTILSW</sequence>
<dbReference type="FunFam" id="1.10.8.60:FF:000006">
    <property type="entry name" value="26S protease regulatory subunit 8"/>
    <property type="match status" value="1"/>
</dbReference>
<keyword evidence="7" id="KW-0378">Hydrolase</keyword>
<dbReference type="Gene3D" id="1.10.8.60">
    <property type="match status" value="1"/>
</dbReference>
<dbReference type="GO" id="GO:0005524">
    <property type="term" value="F:ATP binding"/>
    <property type="evidence" value="ECO:0007669"/>
    <property type="project" value="UniProtKB-KW"/>
</dbReference>
<name>A0A5D3E253_CUCMM</name>
<dbReference type="InterPro" id="IPR050221">
    <property type="entry name" value="26S_Proteasome_ATPase"/>
</dbReference>
<evidence type="ECO:0000256" key="2">
    <source>
        <dbReference type="ARBA" id="ARBA00022490"/>
    </source>
</evidence>
<evidence type="ECO:0000256" key="3">
    <source>
        <dbReference type="ARBA" id="ARBA00022741"/>
    </source>
</evidence>
<keyword evidence="5" id="KW-0647">Proteasome</keyword>
<keyword evidence="2" id="KW-0963">Cytoplasm</keyword>
<reference evidence="7 8" key="1">
    <citation type="submission" date="2019-08" db="EMBL/GenBank/DDBJ databases">
        <title>Draft genome sequences of two oriental melons (Cucumis melo L. var makuwa).</title>
        <authorList>
            <person name="Kwon S.-Y."/>
        </authorList>
    </citation>
    <scope>NUCLEOTIDE SEQUENCE [LARGE SCALE GENOMIC DNA]</scope>
    <source>
        <strain evidence="8">cv. Chang Bougi</strain>
        <tissue evidence="7">Leaf</tissue>
    </source>
</reference>
<keyword evidence="3" id="KW-0547">Nucleotide-binding</keyword>
<protein>
    <submittedName>
        <fullName evidence="7">26S protease regulatory subunit 8-like protein B-like</fullName>
    </submittedName>
</protein>
<dbReference type="GO" id="GO:0005737">
    <property type="term" value="C:cytoplasm"/>
    <property type="evidence" value="ECO:0007669"/>
    <property type="project" value="UniProtKB-SubCell"/>
</dbReference>
<evidence type="ECO:0000256" key="1">
    <source>
        <dbReference type="ARBA" id="ARBA00004496"/>
    </source>
</evidence>
<gene>
    <name evidence="7" type="ORF">E5676_scaffold64G00310</name>
</gene>
<feature type="signal peptide" evidence="6">
    <location>
        <begin position="1"/>
        <end position="29"/>
    </location>
</feature>
<keyword evidence="7" id="KW-0645">Protease</keyword>
<organism evidence="7 8">
    <name type="scientific">Cucumis melo var. makuwa</name>
    <name type="common">Oriental melon</name>
    <dbReference type="NCBI Taxonomy" id="1194695"/>
    <lineage>
        <taxon>Eukaryota</taxon>
        <taxon>Viridiplantae</taxon>
        <taxon>Streptophyta</taxon>
        <taxon>Embryophyta</taxon>
        <taxon>Tracheophyta</taxon>
        <taxon>Spermatophyta</taxon>
        <taxon>Magnoliopsida</taxon>
        <taxon>eudicotyledons</taxon>
        <taxon>Gunneridae</taxon>
        <taxon>Pentapetalae</taxon>
        <taxon>rosids</taxon>
        <taxon>fabids</taxon>
        <taxon>Cucurbitales</taxon>
        <taxon>Cucurbitaceae</taxon>
        <taxon>Benincaseae</taxon>
        <taxon>Cucumis</taxon>
    </lineage>
</organism>
<feature type="chain" id="PRO_5022800536" evidence="6">
    <location>
        <begin position="30"/>
        <end position="285"/>
    </location>
</feature>
<comment type="subcellular location">
    <subcellularLocation>
        <location evidence="1">Cytoplasm</location>
    </subcellularLocation>
</comment>
<dbReference type="GO" id="GO:0006508">
    <property type="term" value="P:proteolysis"/>
    <property type="evidence" value="ECO:0007669"/>
    <property type="project" value="UniProtKB-KW"/>
</dbReference>
<evidence type="ECO:0000256" key="4">
    <source>
        <dbReference type="ARBA" id="ARBA00022840"/>
    </source>
</evidence>
<dbReference type="PANTHER" id="PTHR23073">
    <property type="entry name" value="26S PROTEASOME REGULATORY SUBUNIT"/>
    <property type="match status" value="1"/>
</dbReference>
<dbReference type="GO" id="GO:0008233">
    <property type="term" value="F:peptidase activity"/>
    <property type="evidence" value="ECO:0007669"/>
    <property type="project" value="UniProtKB-KW"/>
</dbReference>
<dbReference type="AlphaFoldDB" id="A0A5D3E253"/>
<keyword evidence="6" id="KW-0732">Signal</keyword>
<accession>A0A5D3E253</accession>
<keyword evidence="4" id="KW-0067">ATP-binding</keyword>
<evidence type="ECO:0000313" key="8">
    <source>
        <dbReference type="Proteomes" id="UP000321947"/>
    </source>
</evidence>
<dbReference type="EMBL" id="SSTD01001513">
    <property type="protein sequence ID" value="TYK29681.1"/>
    <property type="molecule type" value="Genomic_DNA"/>
</dbReference>
<evidence type="ECO:0000313" key="7">
    <source>
        <dbReference type="EMBL" id="TYK29681.1"/>
    </source>
</evidence>
<evidence type="ECO:0000256" key="6">
    <source>
        <dbReference type="SAM" id="SignalP"/>
    </source>
</evidence>
<dbReference type="GO" id="GO:0000502">
    <property type="term" value="C:proteasome complex"/>
    <property type="evidence" value="ECO:0007669"/>
    <property type="project" value="UniProtKB-KW"/>
</dbReference>